<comment type="subcellular location">
    <subcellularLocation>
        <location evidence="1">Membrane</location>
        <topology evidence="1">Multi-pass membrane protein</topology>
    </subcellularLocation>
</comment>
<name>A0A645A0L6_9ZZZZ</name>
<protein>
    <submittedName>
        <fullName evidence="7">Inner membrane transport permease YadH</fullName>
    </submittedName>
</protein>
<dbReference type="PROSITE" id="PS51012">
    <property type="entry name" value="ABC_TM2"/>
    <property type="match status" value="1"/>
</dbReference>
<dbReference type="PANTHER" id="PTHR43332:SF2">
    <property type="entry name" value="INNER MEMBRANE TRANSPORT PERMEASE YADH"/>
    <property type="match status" value="1"/>
</dbReference>
<feature type="transmembrane region" description="Helical" evidence="5">
    <location>
        <begin position="168"/>
        <end position="186"/>
    </location>
</feature>
<sequence length="246" mass="27424">MLIDIKTVIWRDWIVLRRRLGRYILSRKASPVLYLVAFGWGLGSQIQVRGGSYLDFIVPGILALNSMNISFNAVGTPMNMSRLYHKTLEEYQIAPISAASFVIGKVVSGMIRGIISSLVIIILAFAFGATLTIHGWFWLILLLNCALFAGLGFVAAMIMNSHEEMANFNTYVLTPMSFLCATFFSTDRLPSLMHYLVEILPLTHASHALRMAGQNQDPALWSVGILLAYSMVFLTIGIWQMKRVTG</sequence>
<organism evidence="7">
    <name type="scientific">bioreactor metagenome</name>
    <dbReference type="NCBI Taxonomy" id="1076179"/>
    <lineage>
        <taxon>unclassified sequences</taxon>
        <taxon>metagenomes</taxon>
        <taxon>ecological metagenomes</taxon>
    </lineage>
</organism>
<evidence type="ECO:0000256" key="2">
    <source>
        <dbReference type="ARBA" id="ARBA00022692"/>
    </source>
</evidence>
<feature type="transmembrane region" description="Helical" evidence="5">
    <location>
        <begin position="110"/>
        <end position="129"/>
    </location>
</feature>
<dbReference type="InterPro" id="IPR052522">
    <property type="entry name" value="ABC-2_transport_permease"/>
</dbReference>
<evidence type="ECO:0000256" key="1">
    <source>
        <dbReference type="ARBA" id="ARBA00004141"/>
    </source>
</evidence>
<keyword evidence="2 5" id="KW-0812">Transmembrane</keyword>
<feature type="domain" description="ABC transmembrane type-2" evidence="6">
    <location>
        <begin position="22"/>
        <end position="244"/>
    </location>
</feature>
<dbReference type="GO" id="GO:0140359">
    <property type="term" value="F:ABC-type transporter activity"/>
    <property type="evidence" value="ECO:0007669"/>
    <property type="project" value="InterPro"/>
</dbReference>
<dbReference type="GO" id="GO:0043190">
    <property type="term" value="C:ATP-binding cassette (ABC) transporter complex"/>
    <property type="evidence" value="ECO:0007669"/>
    <property type="project" value="InterPro"/>
</dbReference>
<comment type="caution">
    <text evidence="7">The sequence shown here is derived from an EMBL/GenBank/DDBJ whole genome shotgun (WGS) entry which is preliminary data.</text>
</comment>
<feature type="transmembrane region" description="Helical" evidence="5">
    <location>
        <begin position="56"/>
        <end position="74"/>
    </location>
</feature>
<keyword evidence="3 5" id="KW-1133">Transmembrane helix</keyword>
<gene>
    <name evidence="7" type="primary">yadH_6</name>
    <name evidence="7" type="ORF">SDC9_93302</name>
</gene>
<dbReference type="PANTHER" id="PTHR43332">
    <property type="entry name" value="INNER MEMBRANE TRANSPORT PERMEASE YADH-RELATED"/>
    <property type="match status" value="1"/>
</dbReference>
<evidence type="ECO:0000259" key="6">
    <source>
        <dbReference type="PROSITE" id="PS51012"/>
    </source>
</evidence>
<dbReference type="Pfam" id="PF01061">
    <property type="entry name" value="ABC2_membrane"/>
    <property type="match status" value="1"/>
</dbReference>
<feature type="transmembrane region" description="Helical" evidence="5">
    <location>
        <begin position="135"/>
        <end position="156"/>
    </location>
</feature>
<dbReference type="PRINTS" id="PR00164">
    <property type="entry name" value="ABC2TRNSPORT"/>
</dbReference>
<dbReference type="PIRSF" id="PIRSF006648">
    <property type="entry name" value="DrrB"/>
    <property type="match status" value="1"/>
</dbReference>
<evidence type="ECO:0000256" key="4">
    <source>
        <dbReference type="ARBA" id="ARBA00023136"/>
    </source>
</evidence>
<evidence type="ECO:0000256" key="5">
    <source>
        <dbReference type="SAM" id="Phobius"/>
    </source>
</evidence>
<keyword evidence="4 5" id="KW-0472">Membrane</keyword>
<dbReference type="AlphaFoldDB" id="A0A645A0L6"/>
<feature type="transmembrane region" description="Helical" evidence="5">
    <location>
        <begin position="219"/>
        <end position="239"/>
    </location>
</feature>
<evidence type="ECO:0000313" key="7">
    <source>
        <dbReference type="EMBL" id="MPM46597.1"/>
    </source>
</evidence>
<proteinExistence type="predicted"/>
<dbReference type="EMBL" id="VSSQ01011341">
    <property type="protein sequence ID" value="MPM46597.1"/>
    <property type="molecule type" value="Genomic_DNA"/>
</dbReference>
<reference evidence="7" key="1">
    <citation type="submission" date="2019-08" db="EMBL/GenBank/DDBJ databases">
        <authorList>
            <person name="Kucharzyk K."/>
            <person name="Murdoch R.W."/>
            <person name="Higgins S."/>
            <person name="Loffler F."/>
        </authorList>
    </citation>
    <scope>NUCLEOTIDE SEQUENCE</scope>
</reference>
<dbReference type="InterPro" id="IPR047817">
    <property type="entry name" value="ABC2_TM_bact-type"/>
</dbReference>
<dbReference type="InterPro" id="IPR000412">
    <property type="entry name" value="ABC_2_transport"/>
</dbReference>
<dbReference type="InterPro" id="IPR013525">
    <property type="entry name" value="ABC2_TM"/>
</dbReference>
<accession>A0A645A0L6</accession>
<evidence type="ECO:0000256" key="3">
    <source>
        <dbReference type="ARBA" id="ARBA00022989"/>
    </source>
</evidence>